<dbReference type="Pfam" id="PF07470">
    <property type="entry name" value="Glyco_hydro_88"/>
    <property type="match status" value="1"/>
</dbReference>
<organism evidence="5 6">
    <name type="scientific">Ancylomarina euxinus</name>
    <dbReference type="NCBI Taxonomy" id="2283627"/>
    <lineage>
        <taxon>Bacteria</taxon>
        <taxon>Pseudomonadati</taxon>
        <taxon>Bacteroidota</taxon>
        <taxon>Bacteroidia</taxon>
        <taxon>Marinilabiliales</taxon>
        <taxon>Marinifilaceae</taxon>
        <taxon>Ancylomarina</taxon>
    </lineage>
</organism>
<feature type="binding site" evidence="4">
    <location>
        <position position="204"/>
    </location>
    <ligand>
        <name>substrate</name>
    </ligand>
</feature>
<evidence type="ECO:0000313" key="6">
    <source>
        <dbReference type="Proteomes" id="UP000285794"/>
    </source>
</evidence>
<reference evidence="5 6" key="1">
    <citation type="submission" date="2018-07" db="EMBL/GenBank/DDBJ databases">
        <title>Draft genome sequence of Ancylomarina sp. M1P.</title>
        <authorList>
            <person name="Yadav S."/>
            <person name="Villanueva L."/>
            <person name="Damste J.S.S."/>
        </authorList>
    </citation>
    <scope>NUCLEOTIDE SEQUENCE [LARGE SCALE GENOMIC DNA]</scope>
    <source>
        <strain evidence="5 6">M1P</strain>
    </source>
</reference>
<evidence type="ECO:0000256" key="4">
    <source>
        <dbReference type="PIRSR" id="PIRSR610905-2"/>
    </source>
</evidence>
<dbReference type="InterPro" id="IPR012341">
    <property type="entry name" value="6hp_glycosidase-like_sf"/>
</dbReference>
<dbReference type="InterPro" id="IPR010905">
    <property type="entry name" value="Glyco_hydro_88"/>
</dbReference>
<accession>A0A425XZ77</accession>
<proteinExistence type="inferred from homology"/>
<evidence type="ECO:0000256" key="1">
    <source>
        <dbReference type="ARBA" id="ARBA00022801"/>
    </source>
</evidence>
<dbReference type="InterPro" id="IPR008928">
    <property type="entry name" value="6-hairpin_glycosidase_sf"/>
</dbReference>
<keyword evidence="1 5" id="KW-0378">Hydrolase</keyword>
<dbReference type="EMBL" id="QQWG01000012">
    <property type="protein sequence ID" value="RRG20490.1"/>
    <property type="molecule type" value="Genomic_DNA"/>
</dbReference>
<gene>
    <name evidence="5" type="ORF">DWB61_12145</name>
</gene>
<dbReference type="Gene3D" id="1.50.10.10">
    <property type="match status" value="1"/>
</dbReference>
<dbReference type="GO" id="GO:0052757">
    <property type="term" value="F:chondroitin hydrolase activity"/>
    <property type="evidence" value="ECO:0007669"/>
    <property type="project" value="TreeGrafter"/>
</dbReference>
<dbReference type="SUPFAM" id="SSF48208">
    <property type="entry name" value="Six-hairpin glycosidases"/>
    <property type="match status" value="1"/>
</dbReference>
<dbReference type="Proteomes" id="UP000285794">
    <property type="component" value="Unassembled WGS sequence"/>
</dbReference>
<sequence>MLQILNRSLSLLAVGMLLITVLSCKNTVKSSQTAQSVLEKRENSIFQEKLQINIENELNLCEDQLKKSVALNTDYNTHPRLIESGDKHWKMPKNDVLVWTVGFYPGILWQMYETTQDEYWKEEALKRTLPLEPYKDNCEHHDVGFMMYCSYGQAYRLTGNKEYRDILIQSAKSLISRYNPKVGTIKSWSNELHPQWKQHITIIDNMLNLELLFWASKETGDPVYRDIAIKHAETTMKHHFRNDFSCYHVVEYDQNTGVVRNRNTSQGFADESVWARGQAWAVYGYTMVYRETGDPKFLNFVKKVSERYIAGLPADYIPYWDFNLTGKEGEPRDASAAAVAASGLVELSALVKTAELKKRYCAAADGIINSLASSAYSAKGVNDAFLLHSTGAKPQGHEIDVALVYADYYYLEALLRRKTLK</sequence>
<dbReference type="PROSITE" id="PS51257">
    <property type="entry name" value="PROKAR_LIPOPROTEIN"/>
    <property type="match status" value="1"/>
</dbReference>
<comment type="caution">
    <text evidence="5">The sequence shown here is derived from an EMBL/GenBank/DDBJ whole genome shotgun (WGS) entry which is preliminary data.</text>
</comment>
<dbReference type="AlphaFoldDB" id="A0A425XZ77"/>
<feature type="active site" description="Proton donor" evidence="3">
    <location>
        <position position="204"/>
    </location>
</feature>
<feature type="binding site" evidence="4">
    <location>
        <position position="142"/>
    </location>
    <ligand>
        <name>substrate</name>
    </ligand>
</feature>
<protein>
    <submittedName>
        <fullName evidence="5">Glucuronyl hydrolase</fullName>
    </submittedName>
</protein>
<keyword evidence="6" id="KW-1185">Reference proteome</keyword>
<evidence type="ECO:0000256" key="2">
    <source>
        <dbReference type="ARBA" id="ARBA00038358"/>
    </source>
</evidence>
<comment type="similarity">
    <text evidence="2">Belongs to the glycosyl hydrolase 88 family.</text>
</comment>
<feature type="binding site" evidence="4">
    <location>
        <position position="280"/>
    </location>
    <ligand>
        <name>substrate</name>
    </ligand>
</feature>
<dbReference type="GO" id="GO:0000272">
    <property type="term" value="P:polysaccharide catabolic process"/>
    <property type="evidence" value="ECO:0007669"/>
    <property type="project" value="TreeGrafter"/>
</dbReference>
<feature type="binding site" evidence="4">
    <location>
        <position position="276"/>
    </location>
    <ligand>
        <name>substrate</name>
    </ligand>
</feature>
<evidence type="ECO:0000256" key="3">
    <source>
        <dbReference type="PIRSR" id="PIRSR610905-1"/>
    </source>
</evidence>
<dbReference type="PANTHER" id="PTHR36845">
    <property type="entry name" value="HYDROLASE, PUTATIVE (AFU_ORTHOLOGUE AFUA_7G05090)-RELATED"/>
    <property type="match status" value="1"/>
</dbReference>
<dbReference type="PANTHER" id="PTHR36845:SF1">
    <property type="entry name" value="HYDROLASE, PUTATIVE (AFU_ORTHOLOGUE AFUA_7G05090)-RELATED"/>
    <property type="match status" value="1"/>
</dbReference>
<dbReference type="OrthoDB" id="428577at2"/>
<feature type="binding site" evidence="4">
    <location>
        <position position="264"/>
    </location>
    <ligand>
        <name>substrate</name>
    </ligand>
</feature>
<dbReference type="RefSeq" id="WP_125031153.1">
    <property type="nucleotide sequence ID" value="NZ_JAPXVP010000005.1"/>
</dbReference>
<evidence type="ECO:0000313" key="5">
    <source>
        <dbReference type="EMBL" id="RRG20490.1"/>
    </source>
</evidence>
<name>A0A425XZ77_9BACT</name>
<feature type="active site" description="Nucleophile" evidence="3">
    <location>
        <position position="142"/>
    </location>
</feature>
<dbReference type="InterPro" id="IPR052369">
    <property type="entry name" value="UG_Glycosaminoglycan_Hydrolase"/>
</dbReference>